<name>A0A1G2CCT5_9BACT</name>
<proteinExistence type="predicted"/>
<organism evidence="1 2">
    <name type="scientific">Candidatus Liptonbacteria bacterium RIFCSPLOWO2_01_FULL_45_15</name>
    <dbReference type="NCBI Taxonomy" id="1798649"/>
    <lineage>
        <taxon>Bacteria</taxon>
        <taxon>Candidatus Liptoniibacteriota</taxon>
    </lineage>
</organism>
<reference evidence="1 2" key="1">
    <citation type="journal article" date="2016" name="Nat. Commun.">
        <title>Thousands of microbial genomes shed light on interconnected biogeochemical processes in an aquifer system.</title>
        <authorList>
            <person name="Anantharaman K."/>
            <person name="Brown C.T."/>
            <person name="Hug L.A."/>
            <person name="Sharon I."/>
            <person name="Castelle C.J."/>
            <person name="Probst A.J."/>
            <person name="Thomas B.C."/>
            <person name="Singh A."/>
            <person name="Wilkins M.J."/>
            <person name="Karaoz U."/>
            <person name="Brodie E.L."/>
            <person name="Williams K.H."/>
            <person name="Hubbard S.S."/>
            <person name="Banfield J.F."/>
        </authorList>
    </citation>
    <scope>NUCLEOTIDE SEQUENCE [LARGE SCALE GENOMIC DNA]</scope>
</reference>
<gene>
    <name evidence="1" type="ORF">A3B13_00570</name>
</gene>
<dbReference type="EMBL" id="MHKZ01000041">
    <property type="protein sequence ID" value="OGY99185.1"/>
    <property type="molecule type" value="Genomic_DNA"/>
</dbReference>
<evidence type="ECO:0000313" key="2">
    <source>
        <dbReference type="Proteomes" id="UP000176287"/>
    </source>
</evidence>
<evidence type="ECO:0000313" key="1">
    <source>
        <dbReference type="EMBL" id="OGY99185.1"/>
    </source>
</evidence>
<sequence>MEVQLPIHSQWRKNFDLRHFSGLLKPCTSQKFLAWIDNQNLKGKNMFQTVLQRAAVAFQKIKNFYTVVETRSIPEFLKFVRNEKNPRIYILLYLLNRNRSDKECRSCCIRFTSFLKDGRAIVLKLHEEIRLFGAVTRDRGKTKQYINVRLLNESVKPPVQIFFALMPNVVVEVRDLYGKLVNQNELKKELF</sequence>
<protein>
    <submittedName>
        <fullName evidence="1">Uncharacterized protein</fullName>
    </submittedName>
</protein>
<accession>A0A1G2CCT5</accession>
<dbReference type="Proteomes" id="UP000176287">
    <property type="component" value="Unassembled WGS sequence"/>
</dbReference>
<dbReference type="AlphaFoldDB" id="A0A1G2CCT5"/>
<comment type="caution">
    <text evidence="1">The sequence shown here is derived from an EMBL/GenBank/DDBJ whole genome shotgun (WGS) entry which is preliminary data.</text>
</comment>